<dbReference type="EMBL" id="GG663740">
    <property type="protein sequence ID" value="EEH56701.1"/>
    <property type="molecule type" value="Genomic_DNA"/>
</dbReference>
<dbReference type="SUPFAM" id="SSF53335">
    <property type="entry name" value="S-adenosyl-L-methionine-dependent methyltransferases"/>
    <property type="match status" value="1"/>
</dbReference>
<sequence>MTAADAPGDDSSDDEIVKPKPKRGLRGMLLQYMLYDVLIRPTSWHFATLHDDERERAWSDSIASACASTEGAVYVISNPSELPSVPIFASAIVRDAMPSKPRFVHVLEPRRPIASALRACVKECALDGVTRVLQASAGVYRPNPKARPEAPGGFARVLLVPGVEDIASVGKAFEDAIEARENVIAPDATVLPSAVSVRALGVTIPAQTDLVRAPLGTVSGFDLSEFNVFRGEAPVDLVRLSDVKHATVTREAELARVSLQAPLVMGEDGEARLDGMNLECLALDLEAIEDGELTAVALWTDCQMVGGVLSGGEGRRSRRQMVSFLATPARVTRGSTVRLRGKYDPSTGHFTFVNAEADAPPPPPKPTTTTTPAGESPLAKGVSASVERWHFPMINDERRNRAYDAAIQKCMASGSHKVVDIGGGSGLLAMMAARAGAEEVITVERVGDMAECARAVLASNGFAEKIRVVHGSSLDLTPETLGFADGARPTVVLSEVLDDGLLGEGVIPTVAHARRELAAPGALVVPAAAKVYAMVVSMPPQPEPIVMPASSTPVGGGASRWSAYDTLRPPEVKKYTSVRADRVKFTPLSAPFEVFGFDFDAPLDDPASMADYSRESDVVVDATSSGTANAVVFWFTLTLNRPTEEDAPADLCTYPAMTATCGAVESSRCWNEALQFLTPASVEAGKSVL</sequence>
<dbReference type="OrthoDB" id="546712at2759"/>
<dbReference type="eggNOG" id="KOG1501">
    <property type="taxonomic scope" value="Eukaryota"/>
</dbReference>
<dbReference type="Gene3D" id="3.40.50.150">
    <property type="entry name" value="Vaccinia Virus protein VP39"/>
    <property type="match status" value="1"/>
</dbReference>
<dbReference type="STRING" id="564608.C1MUW1"/>
<evidence type="ECO:0000313" key="5">
    <source>
        <dbReference type="Proteomes" id="UP000001876"/>
    </source>
</evidence>
<keyword evidence="2" id="KW-0489">Methyltransferase</keyword>
<evidence type="ECO:0000256" key="3">
    <source>
        <dbReference type="SAM" id="MobiDB-lite"/>
    </source>
</evidence>
<dbReference type="PROSITE" id="PS51678">
    <property type="entry name" value="SAM_MT_PRMT"/>
    <property type="match status" value="1"/>
</dbReference>
<evidence type="ECO:0000313" key="4">
    <source>
        <dbReference type="EMBL" id="EEH56701.1"/>
    </source>
</evidence>
<gene>
    <name evidence="4" type="ORF">MICPUCDRAFT_58953</name>
</gene>
<keyword evidence="5" id="KW-1185">Reference proteome</keyword>
<reference evidence="4 5" key="1">
    <citation type="journal article" date="2009" name="Science">
        <title>Green evolution and dynamic adaptations revealed by genomes of the marine picoeukaryotes Micromonas.</title>
        <authorList>
            <person name="Worden A.Z."/>
            <person name="Lee J.H."/>
            <person name="Mock T."/>
            <person name="Rouze P."/>
            <person name="Simmons M.P."/>
            <person name="Aerts A.L."/>
            <person name="Allen A.E."/>
            <person name="Cuvelier M.L."/>
            <person name="Derelle E."/>
            <person name="Everett M.V."/>
            <person name="Foulon E."/>
            <person name="Grimwood J."/>
            <person name="Gundlach H."/>
            <person name="Henrissat B."/>
            <person name="Napoli C."/>
            <person name="McDonald S.M."/>
            <person name="Parker M.S."/>
            <person name="Rombauts S."/>
            <person name="Salamov A."/>
            <person name="Von Dassow P."/>
            <person name="Badger J.H."/>
            <person name="Coutinho P.M."/>
            <person name="Demir E."/>
            <person name="Dubchak I."/>
            <person name="Gentemann C."/>
            <person name="Eikrem W."/>
            <person name="Gready J.E."/>
            <person name="John U."/>
            <person name="Lanier W."/>
            <person name="Lindquist E.A."/>
            <person name="Lucas S."/>
            <person name="Mayer K.F."/>
            <person name="Moreau H."/>
            <person name="Not F."/>
            <person name="Otillar R."/>
            <person name="Panaud O."/>
            <person name="Pangilinan J."/>
            <person name="Paulsen I."/>
            <person name="Piegu B."/>
            <person name="Poliakov A."/>
            <person name="Robbens S."/>
            <person name="Schmutz J."/>
            <person name="Toulza E."/>
            <person name="Wyss T."/>
            <person name="Zelensky A."/>
            <person name="Zhou K."/>
            <person name="Armbrust E.V."/>
            <person name="Bhattacharya D."/>
            <person name="Goodenough U.W."/>
            <person name="Van de Peer Y."/>
            <person name="Grigoriev I.V."/>
        </authorList>
    </citation>
    <scope>NUCLEOTIDE SEQUENCE [LARGE SCALE GENOMIC DNA]</scope>
    <source>
        <strain evidence="4 5">CCMP1545</strain>
    </source>
</reference>
<keyword evidence="2" id="KW-0808">Transferase</keyword>
<organism evidence="5">
    <name type="scientific">Micromonas pusilla (strain CCMP1545)</name>
    <name type="common">Picoplanktonic green alga</name>
    <dbReference type="NCBI Taxonomy" id="564608"/>
    <lineage>
        <taxon>Eukaryota</taxon>
        <taxon>Viridiplantae</taxon>
        <taxon>Chlorophyta</taxon>
        <taxon>Mamiellophyceae</taxon>
        <taxon>Mamiellales</taxon>
        <taxon>Mamiellaceae</taxon>
        <taxon>Micromonas</taxon>
    </lineage>
</organism>
<keyword evidence="1 2" id="KW-0949">S-adenosyl-L-methionine</keyword>
<name>C1MUW1_MICPC</name>
<feature type="region of interest" description="Disordered" evidence="3">
    <location>
        <begin position="1"/>
        <end position="20"/>
    </location>
</feature>
<proteinExistence type="predicted"/>
<dbReference type="KEGG" id="mpp:MICPUCDRAFT_58953"/>
<dbReference type="PANTHER" id="PTHR11006:SF4">
    <property type="entry name" value="PROTEIN ARGININE N-METHYLTRANSFERASE 7"/>
    <property type="match status" value="1"/>
</dbReference>
<dbReference type="GO" id="GO:0032259">
    <property type="term" value="P:methylation"/>
    <property type="evidence" value="ECO:0007669"/>
    <property type="project" value="UniProtKB-KW"/>
</dbReference>
<evidence type="ECO:0000256" key="1">
    <source>
        <dbReference type="ARBA" id="ARBA00022691"/>
    </source>
</evidence>
<accession>C1MUW1</accession>
<dbReference type="GO" id="GO:0016274">
    <property type="term" value="F:protein-arginine N-methyltransferase activity"/>
    <property type="evidence" value="ECO:0007669"/>
    <property type="project" value="InterPro"/>
</dbReference>
<dbReference type="GO" id="GO:0042054">
    <property type="term" value="F:histone methyltransferase activity"/>
    <property type="evidence" value="ECO:0007669"/>
    <property type="project" value="TreeGrafter"/>
</dbReference>
<dbReference type="PANTHER" id="PTHR11006">
    <property type="entry name" value="PROTEIN ARGININE N-METHYLTRANSFERASE"/>
    <property type="match status" value="1"/>
</dbReference>
<dbReference type="CDD" id="cd02440">
    <property type="entry name" value="AdoMet_MTases"/>
    <property type="match status" value="1"/>
</dbReference>
<dbReference type="RefSeq" id="XP_003059569.1">
    <property type="nucleotide sequence ID" value="XM_003059523.1"/>
</dbReference>
<dbReference type="GeneID" id="9684701"/>
<dbReference type="Gene3D" id="2.70.160.11">
    <property type="entry name" value="Hnrnp arginine n-methyltransferase1"/>
    <property type="match status" value="2"/>
</dbReference>
<dbReference type="InterPro" id="IPR029063">
    <property type="entry name" value="SAM-dependent_MTases_sf"/>
</dbReference>
<feature type="region of interest" description="Disordered" evidence="3">
    <location>
        <begin position="354"/>
        <end position="381"/>
    </location>
</feature>
<dbReference type="AlphaFoldDB" id="C1MUW1"/>
<dbReference type="Proteomes" id="UP000001876">
    <property type="component" value="Unassembled WGS sequence"/>
</dbReference>
<protein>
    <submittedName>
        <fullName evidence="4">Predicted protein</fullName>
    </submittedName>
</protein>
<evidence type="ECO:0000256" key="2">
    <source>
        <dbReference type="PROSITE-ProRule" id="PRU01015"/>
    </source>
</evidence>
<dbReference type="InterPro" id="IPR025799">
    <property type="entry name" value="Arg_MeTrfase"/>
</dbReference>